<dbReference type="OrthoDB" id="2439141at2759"/>
<reference evidence="1" key="1">
    <citation type="journal article" date="2020" name="Fungal Divers.">
        <title>Resolving the Mortierellaceae phylogeny through synthesis of multi-gene phylogenetics and phylogenomics.</title>
        <authorList>
            <person name="Vandepol N."/>
            <person name="Liber J."/>
            <person name="Desiro A."/>
            <person name="Na H."/>
            <person name="Kennedy M."/>
            <person name="Barry K."/>
            <person name="Grigoriev I.V."/>
            <person name="Miller A.N."/>
            <person name="O'Donnell K."/>
            <person name="Stajich J.E."/>
            <person name="Bonito G."/>
        </authorList>
    </citation>
    <scope>NUCLEOTIDE SEQUENCE</scope>
    <source>
        <strain evidence="1">KOD948</strain>
    </source>
</reference>
<dbReference type="Proteomes" id="UP000726737">
    <property type="component" value="Unassembled WGS sequence"/>
</dbReference>
<evidence type="ECO:0000313" key="2">
    <source>
        <dbReference type="Proteomes" id="UP000726737"/>
    </source>
</evidence>
<organism evidence="1 2">
    <name type="scientific">Mortierella polycephala</name>
    <dbReference type="NCBI Taxonomy" id="41804"/>
    <lineage>
        <taxon>Eukaryota</taxon>
        <taxon>Fungi</taxon>
        <taxon>Fungi incertae sedis</taxon>
        <taxon>Mucoromycota</taxon>
        <taxon>Mortierellomycotina</taxon>
        <taxon>Mortierellomycetes</taxon>
        <taxon>Mortierellales</taxon>
        <taxon>Mortierellaceae</taxon>
        <taxon>Mortierella</taxon>
    </lineage>
</organism>
<keyword evidence="2" id="KW-1185">Reference proteome</keyword>
<feature type="non-terminal residue" evidence="1">
    <location>
        <position position="1"/>
    </location>
</feature>
<evidence type="ECO:0000313" key="1">
    <source>
        <dbReference type="EMBL" id="KAG0241988.1"/>
    </source>
</evidence>
<dbReference type="AlphaFoldDB" id="A0A9P6TTW3"/>
<sequence length="150" mass="17259">TRFVTDAECQGPDDLSKHSLVCFSWEQDTSSDDQSLDKFDKELNRVTRHPAAARYTEQLFEKAELRLENGEREFAFILSRGSKRLMSGSKAHVHIVKRRAPEVVENTKLDAALGSHAYARLVCLEDHKLLENKDPLWHLPFPDNEELCHE</sequence>
<proteinExistence type="predicted"/>
<dbReference type="EMBL" id="JAAAJA010002254">
    <property type="protein sequence ID" value="KAG0241988.1"/>
    <property type="molecule type" value="Genomic_DNA"/>
</dbReference>
<accession>A0A9P6TTW3</accession>
<protein>
    <submittedName>
        <fullName evidence="1">Uncharacterized protein</fullName>
    </submittedName>
</protein>
<comment type="caution">
    <text evidence="1">The sequence shown here is derived from an EMBL/GenBank/DDBJ whole genome shotgun (WGS) entry which is preliminary data.</text>
</comment>
<gene>
    <name evidence="1" type="ORF">BG011_003399</name>
</gene>
<name>A0A9P6TTW3_9FUNG</name>